<sequence length="33" mass="3900">MLPLKDSEKHREFLEYLGVPNKEIKRIRSLGMA</sequence>
<dbReference type="STRING" id="1429043.X474_15860"/>
<dbReference type="InParanoid" id="A0A0D2J4L7"/>
<comment type="caution">
    <text evidence="1">The sequence shown here is derived from an EMBL/GenBank/DDBJ whole genome shotgun (WGS) entry which is preliminary data.</text>
</comment>
<reference evidence="1 2" key="1">
    <citation type="submission" date="2013-11" db="EMBL/GenBank/DDBJ databases">
        <title>Metagenomic analysis of a methanogenic consortium involved in long chain n-alkane degradation.</title>
        <authorList>
            <person name="Davidova I.A."/>
            <person name="Callaghan A.V."/>
            <person name="Wawrik B."/>
            <person name="Pruitt S."/>
            <person name="Marks C."/>
            <person name="Duncan K.E."/>
            <person name="Suflita J.M."/>
        </authorList>
    </citation>
    <scope>NUCLEOTIDE SEQUENCE [LARGE SCALE GENOMIC DNA]</scope>
    <source>
        <strain evidence="1 2">SPR</strain>
    </source>
</reference>
<accession>A0A0D2J4L7</accession>
<keyword evidence="2" id="KW-1185">Reference proteome</keyword>
<evidence type="ECO:0000313" key="2">
    <source>
        <dbReference type="Proteomes" id="UP000032233"/>
    </source>
</evidence>
<name>A0A0D2J4L7_9BACT</name>
<evidence type="ECO:0000313" key="1">
    <source>
        <dbReference type="EMBL" id="KIX13039.1"/>
    </source>
</evidence>
<gene>
    <name evidence="1" type="ORF">X474_15860</name>
</gene>
<proteinExistence type="predicted"/>
<dbReference type="EMBL" id="AZAC01000019">
    <property type="protein sequence ID" value="KIX13039.1"/>
    <property type="molecule type" value="Genomic_DNA"/>
</dbReference>
<dbReference type="Proteomes" id="UP000032233">
    <property type="component" value="Unassembled WGS sequence"/>
</dbReference>
<organism evidence="1 2">
    <name type="scientific">Dethiosulfatarculus sandiegensis</name>
    <dbReference type="NCBI Taxonomy" id="1429043"/>
    <lineage>
        <taxon>Bacteria</taxon>
        <taxon>Pseudomonadati</taxon>
        <taxon>Thermodesulfobacteriota</taxon>
        <taxon>Desulfarculia</taxon>
        <taxon>Desulfarculales</taxon>
        <taxon>Desulfarculaceae</taxon>
        <taxon>Dethiosulfatarculus</taxon>
    </lineage>
</organism>
<dbReference type="AlphaFoldDB" id="A0A0D2J4L7"/>
<protein>
    <submittedName>
        <fullName evidence="1">Uncharacterized protein</fullName>
    </submittedName>
</protein>